<dbReference type="SUPFAM" id="SSF51735">
    <property type="entry name" value="NAD(P)-binding Rossmann-fold domains"/>
    <property type="match status" value="1"/>
</dbReference>
<feature type="binding site" evidence="6">
    <location>
        <position position="38"/>
    </location>
    <ligand>
        <name>Zn(2+)</name>
        <dbReference type="ChEBI" id="CHEBI:29105"/>
        <label>1</label>
        <note>catalytic</note>
    </ligand>
</feature>
<feature type="binding site" evidence="6">
    <location>
        <position position="93"/>
    </location>
    <ligand>
        <name>Zn(2+)</name>
        <dbReference type="ChEBI" id="CHEBI:29105"/>
        <label>2</label>
    </ligand>
</feature>
<feature type="binding site" evidence="6">
    <location>
        <position position="63"/>
    </location>
    <ligand>
        <name>Zn(2+)</name>
        <dbReference type="ChEBI" id="CHEBI:29105"/>
        <label>1</label>
        <note>catalytic</note>
    </ligand>
</feature>
<evidence type="ECO:0000313" key="9">
    <source>
        <dbReference type="EMBL" id="MFC6395650.1"/>
    </source>
</evidence>
<evidence type="ECO:0000259" key="8">
    <source>
        <dbReference type="Pfam" id="PF08240"/>
    </source>
</evidence>
<dbReference type="RefSeq" id="WP_343886395.1">
    <property type="nucleotide sequence ID" value="NZ_BAAAKI010000014.1"/>
</dbReference>
<feature type="binding site" evidence="6">
    <location>
        <position position="195"/>
    </location>
    <ligand>
        <name>NAD(+)</name>
        <dbReference type="ChEBI" id="CHEBI:57540"/>
    </ligand>
</feature>
<feature type="binding site" evidence="6">
    <location>
        <position position="107"/>
    </location>
    <ligand>
        <name>Zn(2+)</name>
        <dbReference type="ChEBI" id="CHEBI:29105"/>
        <label>2</label>
    </ligand>
</feature>
<comment type="catalytic activity">
    <reaction evidence="6">
        <text>L-threonine + NAD(+) = (2S)-2-amino-3-oxobutanoate + NADH + H(+)</text>
        <dbReference type="Rhea" id="RHEA:13161"/>
        <dbReference type="ChEBI" id="CHEBI:15378"/>
        <dbReference type="ChEBI" id="CHEBI:57540"/>
        <dbReference type="ChEBI" id="CHEBI:57926"/>
        <dbReference type="ChEBI" id="CHEBI:57945"/>
        <dbReference type="ChEBI" id="CHEBI:78948"/>
        <dbReference type="EC" id="1.1.1.103"/>
    </reaction>
</comment>
<dbReference type="InterPro" id="IPR013154">
    <property type="entry name" value="ADH-like_N"/>
</dbReference>
<dbReference type="EMBL" id="JBHSUA010000006">
    <property type="protein sequence ID" value="MFC6395650.1"/>
    <property type="molecule type" value="Genomic_DNA"/>
</dbReference>
<dbReference type="PANTHER" id="PTHR43401">
    <property type="entry name" value="L-THREONINE 3-DEHYDROGENASE"/>
    <property type="match status" value="1"/>
</dbReference>
<evidence type="ECO:0000256" key="6">
    <source>
        <dbReference type="HAMAP-Rule" id="MF_00627"/>
    </source>
</evidence>
<comment type="pathway">
    <text evidence="6">Amino-acid degradation; L-threonine degradation via oxydo-reductase pathway; glycine from L-threonine: step 1/2.</text>
</comment>
<dbReference type="SUPFAM" id="SSF50129">
    <property type="entry name" value="GroES-like"/>
    <property type="match status" value="1"/>
</dbReference>
<organism evidence="9 10">
    <name type="scientific">Luteococcus sanguinis</name>
    <dbReference type="NCBI Taxonomy" id="174038"/>
    <lineage>
        <taxon>Bacteria</taxon>
        <taxon>Bacillati</taxon>
        <taxon>Actinomycetota</taxon>
        <taxon>Actinomycetes</taxon>
        <taxon>Propionibacteriales</taxon>
        <taxon>Propionibacteriaceae</taxon>
        <taxon>Luteococcus</taxon>
    </lineage>
</organism>
<comment type="caution">
    <text evidence="9">The sequence shown here is derived from an EMBL/GenBank/DDBJ whole genome shotgun (WGS) entry which is preliminary data.</text>
</comment>
<dbReference type="GO" id="GO:0008743">
    <property type="term" value="F:L-threonine 3-dehydrogenase activity"/>
    <property type="evidence" value="ECO:0007669"/>
    <property type="project" value="UniProtKB-EC"/>
</dbReference>
<dbReference type="Gene3D" id="3.90.180.10">
    <property type="entry name" value="Medium-chain alcohol dehydrogenases, catalytic domain"/>
    <property type="match status" value="1"/>
</dbReference>
<name>A0ABW1WZC8_9ACTN</name>
<feature type="binding site" evidence="6">
    <location>
        <position position="175"/>
    </location>
    <ligand>
        <name>NAD(+)</name>
        <dbReference type="ChEBI" id="CHEBI:57540"/>
    </ligand>
</feature>
<dbReference type="Pfam" id="PF08240">
    <property type="entry name" value="ADH_N"/>
    <property type="match status" value="1"/>
</dbReference>
<dbReference type="PANTHER" id="PTHR43401:SF2">
    <property type="entry name" value="L-THREONINE 3-DEHYDROGENASE"/>
    <property type="match status" value="1"/>
</dbReference>
<dbReference type="PROSITE" id="PS00059">
    <property type="entry name" value="ADH_ZINC"/>
    <property type="match status" value="1"/>
</dbReference>
<evidence type="ECO:0000256" key="3">
    <source>
        <dbReference type="ARBA" id="ARBA00022833"/>
    </source>
</evidence>
<accession>A0ABW1WZC8</accession>
<feature type="site" description="Important for catalytic activity for the proton relay mechanism but does not participate directly in the coordination of zinc atom" evidence="6">
    <location>
        <position position="148"/>
    </location>
</feature>
<gene>
    <name evidence="6 9" type="primary">tdh</name>
    <name evidence="9" type="ORF">ACFP57_01390</name>
</gene>
<feature type="active site" description="Charge relay system" evidence="6">
    <location>
        <position position="40"/>
    </location>
</feature>
<feature type="binding site" evidence="6">
    <location>
        <begin position="286"/>
        <end position="287"/>
    </location>
    <ligand>
        <name>NAD(+)</name>
        <dbReference type="ChEBI" id="CHEBI:57540"/>
    </ligand>
</feature>
<comment type="function">
    <text evidence="6">Catalyzes the NAD(+)-dependent oxidation of L-threonine to 2-amino-3-ketobutyrate.</text>
</comment>
<keyword evidence="3 6" id="KW-0862">Zinc</keyword>
<evidence type="ECO:0000313" key="10">
    <source>
        <dbReference type="Proteomes" id="UP001596266"/>
    </source>
</evidence>
<comment type="subcellular location">
    <subcellularLocation>
        <location evidence="6">Cytoplasm</location>
    </subcellularLocation>
</comment>
<keyword evidence="4 6" id="KW-0560">Oxidoreductase</keyword>
<feature type="binding site" evidence="6">
    <location>
        <begin position="262"/>
        <end position="264"/>
    </location>
    <ligand>
        <name>NAD(+)</name>
        <dbReference type="ChEBI" id="CHEBI:57540"/>
    </ligand>
</feature>
<feature type="binding site" evidence="6">
    <location>
        <position position="99"/>
    </location>
    <ligand>
        <name>Zn(2+)</name>
        <dbReference type="ChEBI" id="CHEBI:29105"/>
        <label>2</label>
    </ligand>
</feature>
<dbReference type="InterPro" id="IPR050129">
    <property type="entry name" value="Zn_alcohol_dh"/>
</dbReference>
<feature type="domain" description="Alcohol dehydrogenase-like N-terminal" evidence="8">
    <location>
        <begin position="24"/>
        <end position="133"/>
    </location>
</feature>
<feature type="binding site" evidence="6">
    <location>
        <position position="64"/>
    </location>
    <ligand>
        <name>Zn(2+)</name>
        <dbReference type="ChEBI" id="CHEBI:29105"/>
        <label>1</label>
        <note>catalytic</note>
    </ligand>
</feature>
<evidence type="ECO:0000256" key="4">
    <source>
        <dbReference type="ARBA" id="ARBA00023002"/>
    </source>
</evidence>
<feature type="binding site" evidence="6">
    <location>
        <position position="96"/>
    </location>
    <ligand>
        <name>Zn(2+)</name>
        <dbReference type="ChEBI" id="CHEBI:29105"/>
        <label>2</label>
    </ligand>
</feature>
<feature type="binding site" evidence="6">
    <location>
        <position position="200"/>
    </location>
    <ligand>
        <name>NAD(+)</name>
        <dbReference type="ChEBI" id="CHEBI:57540"/>
    </ligand>
</feature>
<dbReference type="NCBIfam" id="NF003808">
    <property type="entry name" value="PRK05396.1"/>
    <property type="match status" value="1"/>
</dbReference>
<keyword evidence="2 6" id="KW-0479">Metal-binding</keyword>
<dbReference type="Gene3D" id="3.40.50.720">
    <property type="entry name" value="NAD(P)-binding Rossmann-like Domain"/>
    <property type="match status" value="1"/>
</dbReference>
<evidence type="ECO:0000259" key="7">
    <source>
        <dbReference type="Pfam" id="PF00107"/>
    </source>
</evidence>
<dbReference type="InterPro" id="IPR004627">
    <property type="entry name" value="L-Threonine_3-DHase"/>
</dbReference>
<dbReference type="Proteomes" id="UP001596266">
    <property type="component" value="Unassembled WGS sequence"/>
</dbReference>
<keyword evidence="5 6" id="KW-0520">NAD</keyword>
<dbReference type="EC" id="1.1.1.103" evidence="6"/>
<proteinExistence type="inferred from homology"/>
<feature type="active site" description="Charge relay system" evidence="6">
    <location>
        <position position="43"/>
    </location>
</feature>
<keyword evidence="1 6" id="KW-0963">Cytoplasm</keyword>
<evidence type="ECO:0000256" key="5">
    <source>
        <dbReference type="ARBA" id="ARBA00023027"/>
    </source>
</evidence>
<protein>
    <recommendedName>
        <fullName evidence="6">L-threonine 3-dehydrogenase</fullName>
        <shortName evidence="6">TDH</shortName>
        <ecNumber evidence="6">1.1.1.103</ecNumber>
    </recommendedName>
</protein>
<sequence length="341" mass="36500">MKALVKSTAGPGLELKEVPEPEVGPNEVLIKVKKTGICGTDLHINNWDEWAQRVVSAPLVIGHEFCGEIVQLGSAVTDLEVGQFVSGEGHYVCGRCRACLAGKRHLCRNTQGIGYMVPGCFSEYFAMPASNVWVHRSGVSEDVAAIFDPFGNAVHTALQFPCLGEDVLVTGAGPIGIMAALVAQFAGARHVVVSDLSSQRLDLAASLGLPHTVNPAQTPMSEVFERFAMKEGFDIGLEMSGSGVALSDMIDNMTHGGRIALLGTPSKPTTIDFSKIIFNMLTLKGVTGREIFETWYAMSVLISSGLDISGVITDRFHHTDFEQAFTTAGNGRGGKVIMEWS</sequence>
<comment type="subunit">
    <text evidence="6">Homotetramer.</text>
</comment>
<dbReference type="HAMAP" id="MF_00627">
    <property type="entry name" value="Thr_dehydrog"/>
    <property type="match status" value="1"/>
</dbReference>
<evidence type="ECO:0000256" key="2">
    <source>
        <dbReference type="ARBA" id="ARBA00022723"/>
    </source>
</evidence>
<dbReference type="InterPro" id="IPR002328">
    <property type="entry name" value="ADH_Zn_CS"/>
</dbReference>
<evidence type="ECO:0000256" key="1">
    <source>
        <dbReference type="ARBA" id="ARBA00022490"/>
    </source>
</evidence>
<dbReference type="InterPro" id="IPR011032">
    <property type="entry name" value="GroES-like_sf"/>
</dbReference>
<feature type="domain" description="Alcohol dehydrogenase-like C-terminal" evidence="7">
    <location>
        <begin position="174"/>
        <end position="302"/>
    </location>
</feature>
<dbReference type="InterPro" id="IPR036291">
    <property type="entry name" value="NAD(P)-bd_dom_sf"/>
</dbReference>
<comment type="cofactor">
    <cofactor evidence="6">
        <name>Zn(2+)</name>
        <dbReference type="ChEBI" id="CHEBI:29105"/>
    </cofactor>
    <text evidence="6">Binds 2 Zn(2+) ions per subunit.</text>
</comment>
<comment type="similarity">
    <text evidence="6">Belongs to the zinc-containing alcohol dehydrogenase family.</text>
</comment>
<reference evidence="10" key="1">
    <citation type="journal article" date="2019" name="Int. J. Syst. Evol. Microbiol.">
        <title>The Global Catalogue of Microorganisms (GCM) 10K type strain sequencing project: providing services to taxonomists for standard genome sequencing and annotation.</title>
        <authorList>
            <consortium name="The Broad Institute Genomics Platform"/>
            <consortium name="The Broad Institute Genome Sequencing Center for Infectious Disease"/>
            <person name="Wu L."/>
            <person name="Ma J."/>
        </authorList>
    </citation>
    <scope>NUCLEOTIDE SEQUENCE [LARGE SCALE GENOMIC DNA]</scope>
    <source>
        <strain evidence="10">CGMCC 1.15277</strain>
    </source>
</reference>
<dbReference type="InterPro" id="IPR013149">
    <property type="entry name" value="ADH-like_C"/>
</dbReference>
<keyword evidence="10" id="KW-1185">Reference proteome</keyword>
<dbReference type="Pfam" id="PF00107">
    <property type="entry name" value="ADH_zinc_N"/>
    <property type="match status" value="1"/>
</dbReference>